<dbReference type="HOGENOM" id="CLU_050573_0_0_1"/>
<feature type="transmembrane region" description="Helical" evidence="8">
    <location>
        <begin position="168"/>
        <end position="187"/>
    </location>
</feature>
<name>A0A074WRM5_9PEZI</name>
<comment type="similarity">
    <text evidence="2">Belongs to the PGAP2 family.</text>
</comment>
<accession>A0A074WRM5</accession>
<dbReference type="GO" id="GO:0005789">
    <property type="term" value="C:endoplasmic reticulum membrane"/>
    <property type="evidence" value="ECO:0007669"/>
    <property type="project" value="TreeGrafter"/>
</dbReference>
<dbReference type="STRING" id="1043004.A0A074WRM5"/>
<evidence type="ECO:0000256" key="5">
    <source>
        <dbReference type="ARBA" id="ARBA00022989"/>
    </source>
</evidence>
<keyword evidence="11" id="KW-1185">Reference proteome</keyword>
<evidence type="ECO:0000256" key="7">
    <source>
        <dbReference type="ARBA" id="ARBA00023136"/>
    </source>
</evidence>
<dbReference type="OrthoDB" id="10032492at2759"/>
<dbReference type="GO" id="GO:0006506">
    <property type="term" value="P:GPI anchor biosynthetic process"/>
    <property type="evidence" value="ECO:0007669"/>
    <property type="project" value="UniProtKB-KW"/>
</dbReference>
<keyword evidence="5 8" id="KW-1133">Transmembrane helix</keyword>
<feature type="non-terminal residue" evidence="10">
    <location>
        <position position="227"/>
    </location>
</feature>
<evidence type="ECO:0000256" key="3">
    <source>
        <dbReference type="ARBA" id="ARBA00022502"/>
    </source>
</evidence>
<evidence type="ECO:0000259" key="9">
    <source>
        <dbReference type="Pfam" id="PF10277"/>
    </source>
</evidence>
<dbReference type="RefSeq" id="XP_013429914.1">
    <property type="nucleotide sequence ID" value="XM_013574460.1"/>
</dbReference>
<dbReference type="Pfam" id="PF10277">
    <property type="entry name" value="Frag1"/>
    <property type="match status" value="1"/>
</dbReference>
<dbReference type="GeneID" id="25417835"/>
<reference evidence="10 11" key="1">
    <citation type="journal article" date="2014" name="BMC Genomics">
        <title>Genome sequencing of four Aureobasidium pullulans varieties: biotechnological potential, stress tolerance, and description of new species.</title>
        <authorList>
            <person name="Gostin Ar C."/>
            <person name="Ohm R.A."/>
            <person name="Kogej T."/>
            <person name="Sonjak S."/>
            <person name="Turk M."/>
            <person name="Zajc J."/>
            <person name="Zalar P."/>
            <person name="Grube M."/>
            <person name="Sun H."/>
            <person name="Han J."/>
            <person name="Sharma A."/>
            <person name="Chiniquy J."/>
            <person name="Ngan C.Y."/>
            <person name="Lipzen A."/>
            <person name="Barry K."/>
            <person name="Grigoriev I.V."/>
            <person name="Gunde-Cimerman N."/>
        </authorList>
    </citation>
    <scope>NUCLEOTIDE SEQUENCE [LARGE SCALE GENOMIC DNA]</scope>
    <source>
        <strain evidence="10 11">CBS 147.97</strain>
    </source>
</reference>
<evidence type="ECO:0000256" key="6">
    <source>
        <dbReference type="ARBA" id="ARBA00023034"/>
    </source>
</evidence>
<dbReference type="InterPro" id="IPR039545">
    <property type="entry name" value="PGAP2"/>
</dbReference>
<protein>
    <recommendedName>
        <fullName evidence="9">CWH43-like N-terminal domain-containing protein</fullName>
    </recommendedName>
</protein>
<keyword evidence="6" id="KW-0333">Golgi apparatus</keyword>
<evidence type="ECO:0000313" key="11">
    <source>
        <dbReference type="Proteomes" id="UP000027730"/>
    </source>
</evidence>
<evidence type="ECO:0000256" key="4">
    <source>
        <dbReference type="ARBA" id="ARBA00022692"/>
    </source>
</evidence>
<dbReference type="Proteomes" id="UP000027730">
    <property type="component" value="Unassembled WGS sequence"/>
</dbReference>
<keyword evidence="3" id="KW-0337">GPI-anchor biosynthesis</keyword>
<dbReference type="PANTHER" id="PTHR12892:SF11">
    <property type="entry name" value="POST-GPI ATTACHMENT TO PROTEINS FACTOR 2"/>
    <property type="match status" value="1"/>
</dbReference>
<dbReference type="AlphaFoldDB" id="A0A074WRM5"/>
<keyword evidence="4 8" id="KW-0812">Transmembrane</keyword>
<feature type="transmembrane region" description="Helical" evidence="8">
    <location>
        <begin position="130"/>
        <end position="148"/>
    </location>
</feature>
<organism evidence="10 11">
    <name type="scientific">Aureobasidium namibiae CBS 147.97</name>
    <dbReference type="NCBI Taxonomy" id="1043004"/>
    <lineage>
        <taxon>Eukaryota</taxon>
        <taxon>Fungi</taxon>
        <taxon>Dikarya</taxon>
        <taxon>Ascomycota</taxon>
        <taxon>Pezizomycotina</taxon>
        <taxon>Dothideomycetes</taxon>
        <taxon>Dothideomycetidae</taxon>
        <taxon>Dothideales</taxon>
        <taxon>Saccotheciaceae</taxon>
        <taxon>Aureobasidium</taxon>
    </lineage>
</organism>
<feature type="transmembrane region" description="Helical" evidence="8">
    <location>
        <begin position="199"/>
        <end position="217"/>
    </location>
</feature>
<feature type="transmembrane region" description="Helical" evidence="8">
    <location>
        <begin position="97"/>
        <end position="118"/>
    </location>
</feature>
<evidence type="ECO:0000313" key="10">
    <source>
        <dbReference type="EMBL" id="KEQ75835.1"/>
    </source>
</evidence>
<feature type="transmembrane region" description="Helical" evidence="8">
    <location>
        <begin position="59"/>
        <end position="76"/>
    </location>
</feature>
<evidence type="ECO:0000256" key="2">
    <source>
        <dbReference type="ARBA" id="ARBA00007414"/>
    </source>
</evidence>
<keyword evidence="7 8" id="KW-0472">Membrane</keyword>
<dbReference type="GO" id="GO:0000139">
    <property type="term" value="C:Golgi membrane"/>
    <property type="evidence" value="ECO:0007669"/>
    <property type="project" value="UniProtKB-SubCell"/>
</dbReference>
<comment type="subcellular location">
    <subcellularLocation>
        <location evidence="1">Golgi apparatus membrane</location>
        <topology evidence="1">Multi-pass membrane protein</topology>
    </subcellularLocation>
</comment>
<dbReference type="InterPro" id="IPR019402">
    <property type="entry name" value="CWH43_N"/>
</dbReference>
<gene>
    <name evidence="10" type="ORF">M436DRAFT_9275</name>
</gene>
<dbReference type="PANTHER" id="PTHR12892">
    <property type="entry name" value="FGF RECEPTOR ACTIVATING PROTEIN 1"/>
    <property type="match status" value="1"/>
</dbReference>
<proteinExistence type="inferred from homology"/>
<feature type="transmembrane region" description="Helical" evidence="8">
    <location>
        <begin position="7"/>
        <end position="30"/>
    </location>
</feature>
<evidence type="ECO:0000256" key="1">
    <source>
        <dbReference type="ARBA" id="ARBA00004653"/>
    </source>
</evidence>
<feature type="domain" description="CWH43-like N-terminal" evidence="9">
    <location>
        <begin position="6"/>
        <end position="221"/>
    </location>
</feature>
<evidence type="ECO:0000256" key="8">
    <source>
        <dbReference type="SAM" id="Phobius"/>
    </source>
</evidence>
<dbReference type="EMBL" id="KL584704">
    <property type="protein sequence ID" value="KEQ75835.1"/>
    <property type="molecule type" value="Genomic_DNA"/>
</dbReference>
<sequence>MFGLSYWLLPLIAAACWLGTLLGMLGTWIARGSPRYVSMEPGQTIAYISDIGATNLQPLFIAGSAVSVVVFDVCFVSERWLRHKGRLAHNTSITQKILSGFACAFAIIGAVGLILLTILDTVDHPRAHDICLGVFIIGYIISAIFACAEYQRLGIHFRQHRILRASFWIKLTFIFIEIALAIAFVALGRNASKRNTAAILEWVISLIYIIYQAHYSMDFFPAIHSKD</sequence>